<feature type="transmembrane region" description="Helical" evidence="6">
    <location>
        <begin position="331"/>
        <end position="355"/>
    </location>
</feature>
<proteinExistence type="predicted"/>
<feature type="transmembrane region" description="Helical" evidence="6">
    <location>
        <begin position="152"/>
        <end position="170"/>
    </location>
</feature>
<keyword evidence="2" id="KW-1003">Cell membrane</keyword>
<evidence type="ECO:0000256" key="2">
    <source>
        <dbReference type="ARBA" id="ARBA00022475"/>
    </source>
</evidence>
<keyword evidence="8" id="KW-1185">Reference proteome</keyword>
<organism evidence="7 8">
    <name type="scientific">Streptomyces violaceusniger</name>
    <dbReference type="NCBI Taxonomy" id="68280"/>
    <lineage>
        <taxon>Bacteria</taxon>
        <taxon>Bacillati</taxon>
        <taxon>Actinomycetota</taxon>
        <taxon>Actinomycetes</taxon>
        <taxon>Kitasatosporales</taxon>
        <taxon>Streptomycetaceae</taxon>
        <taxon>Streptomyces</taxon>
        <taxon>Streptomyces violaceusniger group</taxon>
    </lineage>
</organism>
<evidence type="ECO:0000256" key="6">
    <source>
        <dbReference type="SAM" id="Phobius"/>
    </source>
</evidence>
<evidence type="ECO:0000313" key="8">
    <source>
        <dbReference type="Proteomes" id="UP000301309"/>
    </source>
</evidence>
<evidence type="ECO:0000256" key="4">
    <source>
        <dbReference type="ARBA" id="ARBA00022989"/>
    </source>
</evidence>
<feature type="transmembrane region" description="Helical" evidence="6">
    <location>
        <begin position="202"/>
        <end position="220"/>
    </location>
</feature>
<feature type="transmembrane region" description="Helical" evidence="6">
    <location>
        <begin position="68"/>
        <end position="86"/>
    </location>
</feature>
<evidence type="ECO:0000256" key="5">
    <source>
        <dbReference type="ARBA" id="ARBA00023136"/>
    </source>
</evidence>
<comment type="caution">
    <text evidence="7">The sequence shown here is derived from an EMBL/GenBank/DDBJ whole genome shotgun (WGS) entry which is preliminary data.</text>
</comment>
<dbReference type="InterPro" id="IPR001851">
    <property type="entry name" value="ABC_transp_permease"/>
</dbReference>
<dbReference type="AlphaFoldDB" id="A0A4D4KR85"/>
<dbReference type="EMBL" id="BJHW01000001">
    <property type="protein sequence ID" value="GDY51831.1"/>
    <property type="molecule type" value="Genomic_DNA"/>
</dbReference>
<feature type="transmembrane region" description="Helical" evidence="6">
    <location>
        <begin position="251"/>
        <end position="270"/>
    </location>
</feature>
<reference evidence="7 8" key="1">
    <citation type="journal article" date="2020" name="Int. J. Syst. Evol. Microbiol.">
        <title>Reclassification of Streptomyces castelarensis and Streptomyces sporoclivatus as later heterotypic synonyms of Streptomyces antimycoticus.</title>
        <authorList>
            <person name="Komaki H."/>
            <person name="Tamura T."/>
        </authorList>
    </citation>
    <scope>NUCLEOTIDE SEQUENCE [LARGE SCALE GENOMIC DNA]</scope>
    <source>
        <strain evidence="7 8">NBRC 13459</strain>
    </source>
</reference>
<accession>A0A4D4KR85</accession>
<evidence type="ECO:0000256" key="1">
    <source>
        <dbReference type="ARBA" id="ARBA00004651"/>
    </source>
</evidence>
<keyword evidence="4 6" id="KW-1133">Transmembrane helix</keyword>
<protein>
    <submittedName>
        <fullName evidence="7">ABC transporter permease</fullName>
    </submittedName>
</protein>
<keyword evidence="3 6" id="KW-0812">Transmembrane</keyword>
<sequence>MTTLETKPTALPHRLALLARPVGRTGFAVLTGALLAMGLIALQGYAPMPTMLAGLRYALGDAVAVSRTLAWGLPLLVTALGVAFAFRAGMFNIGAEGQLYVGAMAAAIVGAYIGPLFAGLHLLLCLAAAALTGGAVAAGLGWLRAHWGVDEVLSTLLSNYLLVLLCTYLANGPLRDPTRQSGSTREVHDSAMFPVIVDQTQLTAGLYVVAALVLATWWLSERSIAGYRWRMTGSSPGFAAAMGIDIARARVTSMAVSGALCGLGGSLLVTCSQGRFWTEIGTGIGWDAVLLALVGRSRPIGVLAWAGVYCVLRASARGVEQVTGIPSELSSVLIAVIIVAAVARSGAIGLITDWARRWRAVREKQQ</sequence>
<keyword evidence="5 6" id="KW-0472">Membrane</keyword>
<dbReference type="PANTHER" id="PTHR47089:SF1">
    <property type="entry name" value="GUANOSINE ABC TRANSPORTER PERMEASE PROTEIN NUPP"/>
    <property type="match status" value="1"/>
</dbReference>
<dbReference type="PANTHER" id="PTHR47089">
    <property type="entry name" value="ABC TRANSPORTER, PERMEASE PROTEIN"/>
    <property type="match status" value="1"/>
</dbReference>
<dbReference type="GO" id="GO:0005886">
    <property type="term" value="C:plasma membrane"/>
    <property type="evidence" value="ECO:0007669"/>
    <property type="project" value="UniProtKB-SubCell"/>
</dbReference>
<dbReference type="Pfam" id="PF02653">
    <property type="entry name" value="BPD_transp_2"/>
    <property type="match status" value="1"/>
</dbReference>
<feature type="transmembrane region" description="Helical" evidence="6">
    <location>
        <begin position="120"/>
        <end position="140"/>
    </location>
</feature>
<feature type="transmembrane region" description="Helical" evidence="6">
    <location>
        <begin position="98"/>
        <end position="114"/>
    </location>
</feature>
<dbReference type="OrthoDB" id="9809785at2"/>
<dbReference type="Proteomes" id="UP000301309">
    <property type="component" value="Unassembled WGS sequence"/>
</dbReference>
<comment type="subcellular location">
    <subcellularLocation>
        <location evidence="1">Cell membrane</location>
        <topology evidence="1">Multi-pass membrane protein</topology>
    </subcellularLocation>
</comment>
<dbReference type="CDD" id="cd06580">
    <property type="entry name" value="TM_PBP1_transp_TpRbsC_like"/>
    <property type="match status" value="1"/>
</dbReference>
<dbReference type="GO" id="GO:0022857">
    <property type="term" value="F:transmembrane transporter activity"/>
    <property type="evidence" value="ECO:0007669"/>
    <property type="project" value="InterPro"/>
</dbReference>
<name>A0A4D4KR85_STRVO</name>
<evidence type="ECO:0000256" key="3">
    <source>
        <dbReference type="ARBA" id="ARBA00022692"/>
    </source>
</evidence>
<gene>
    <name evidence="7" type="ORF">SVIO_024540</name>
</gene>
<feature type="transmembrane region" description="Helical" evidence="6">
    <location>
        <begin position="27"/>
        <end position="48"/>
    </location>
</feature>
<evidence type="ECO:0000313" key="7">
    <source>
        <dbReference type="EMBL" id="GDY51831.1"/>
    </source>
</evidence>